<dbReference type="PANTHER" id="PTHR42998">
    <property type="entry name" value="TYPE I RESTRICTION ENZYME HINDVIIP M PROTEIN-RELATED"/>
    <property type="match status" value="1"/>
</dbReference>
<dbReference type="CDD" id="cd02440">
    <property type="entry name" value="AdoMet_MTases"/>
    <property type="match status" value="1"/>
</dbReference>
<organism evidence="3 4">
    <name type="scientific">Actinomadura darangshiensis</name>
    <dbReference type="NCBI Taxonomy" id="705336"/>
    <lineage>
        <taxon>Bacteria</taxon>
        <taxon>Bacillati</taxon>
        <taxon>Actinomycetota</taxon>
        <taxon>Actinomycetes</taxon>
        <taxon>Streptosporangiales</taxon>
        <taxon>Thermomonosporaceae</taxon>
        <taxon>Actinomadura</taxon>
    </lineage>
</organism>
<dbReference type="GO" id="GO:0032259">
    <property type="term" value="P:methylation"/>
    <property type="evidence" value="ECO:0007669"/>
    <property type="project" value="InterPro"/>
</dbReference>
<gene>
    <name evidence="3" type="ORF">E1293_35180</name>
</gene>
<sequence>MSTERVSLADVARRAGVQRPAASNWKRRHSDFPHPLAGTGGELYDPTEIAAWLDARRIPVNALRSGEKPGTTFGDRFRETAAGTRVVPTRREPTVMSGPSPAEELMRILAGVRDFADPADYAETLLALLCFLAVDPDGFARFREAVRDAPLPAAGELFLRAWDGMSRRSTVRLDDPPVPRGADGGRVLVAIAEVLAGLRPGAGGGSRRVSPEAASLYERLLDQVADMEGHRGGEFHTPRSVVRTMVEMVTPAAGERIHDPCCGTGGMLVGVIEHVRTAALASAPPTEVTGASLTERGRRLAVMNLLVHGVPADIRAGALEEVRGWSGRGERFDVVVTNPPFTMTLGDRTPLGHGWPYGDPPSRSANFAWLQSVLATLSDHGRAAVVTANGATFSRQRAEQAIRAAMVEDGVVDCVVALPSALFRSTAIPVSLWILRKGRTADEGVLLIDAGGLGGMRSRIVRTLGDDDVCRISETYRRWRQHRFDDEPGFARRVLLDELRAQGHSLSPPTYVASVPVQADVLSTRGEVDRLRHELTHLHARSAEIDTAIEWWLGGER</sequence>
<name>A0A4R5AIN6_9ACTN</name>
<evidence type="ECO:0000256" key="1">
    <source>
        <dbReference type="ARBA" id="ARBA00022747"/>
    </source>
</evidence>
<keyword evidence="4" id="KW-1185">Reference proteome</keyword>
<dbReference type="GO" id="GO:0003677">
    <property type="term" value="F:DNA binding"/>
    <property type="evidence" value="ECO:0007669"/>
    <property type="project" value="InterPro"/>
</dbReference>
<dbReference type="PANTHER" id="PTHR42998:SF1">
    <property type="entry name" value="TYPE I RESTRICTION ENZYME HINDI METHYLASE SUBUNIT"/>
    <property type="match status" value="1"/>
</dbReference>
<proteinExistence type="predicted"/>
<dbReference type="RefSeq" id="WP_132202438.1">
    <property type="nucleotide sequence ID" value="NZ_SMKY01000241.1"/>
</dbReference>
<dbReference type="InterPro" id="IPR003356">
    <property type="entry name" value="DNA_methylase_A-5"/>
</dbReference>
<dbReference type="PROSITE" id="PS00092">
    <property type="entry name" value="N6_MTASE"/>
    <property type="match status" value="1"/>
</dbReference>
<dbReference type="OrthoDB" id="9784823at2"/>
<comment type="caution">
    <text evidence="3">The sequence shown here is derived from an EMBL/GenBank/DDBJ whole genome shotgun (WGS) entry which is preliminary data.</text>
</comment>
<dbReference type="InterPro" id="IPR029063">
    <property type="entry name" value="SAM-dependent_MTases_sf"/>
</dbReference>
<dbReference type="GO" id="GO:0009307">
    <property type="term" value="P:DNA restriction-modification system"/>
    <property type="evidence" value="ECO:0007669"/>
    <property type="project" value="UniProtKB-KW"/>
</dbReference>
<dbReference type="GO" id="GO:0008170">
    <property type="term" value="F:N-methyltransferase activity"/>
    <property type="evidence" value="ECO:0007669"/>
    <property type="project" value="InterPro"/>
</dbReference>
<accession>A0A4R5AIN6</accession>
<keyword evidence="1" id="KW-0680">Restriction system</keyword>
<protein>
    <recommendedName>
        <fullName evidence="2">DNA methylase adenine-specific domain-containing protein</fullName>
    </recommendedName>
</protein>
<dbReference type="Pfam" id="PF02384">
    <property type="entry name" value="N6_Mtase"/>
    <property type="match status" value="1"/>
</dbReference>
<evidence type="ECO:0000313" key="4">
    <source>
        <dbReference type="Proteomes" id="UP000295578"/>
    </source>
</evidence>
<feature type="domain" description="DNA methylase adenine-specific" evidence="2">
    <location>
        <begin position="215"/>
        <end position="515"/>
    </location>
</feature>
<evidence type="ECO:0000259" key="2">
    <source>
        <dbReference type="Pfam" id="PF02384"/>
    </source>
</evidence>
<dbReference type="AlphaFoldDB" id="A0A4R5AIN6"/>
<dbReference type="Gene3D" id="3.40.50.150">
    <property type="entry name" value="Vaccinia Virus protein VP39"/>
    <property type="match status" value="1"/>
</dbReference>
<dbReference type="EMBL" id="SMKY01000241">
    <property type="protein sequence ID" value="TDD69992.1"/>
    <property type="molecule type" value="Genomic_DNA"/>
</dbReference>
<evidence type="ECO:0000313" key="3">
    <source>
        <dbReference type="EMBL" id="TDD69992.1"/>
    </source>
</evidence>
<dbReference type="Proteomes" id="UP000295578">
    <property type="component" value="Unassembled WGS sequence"/>
</dbReference>
<reference evidence="3 4" key="1">
    <citation type="submission" date="2019-03" db="EMBL/GenBank/DDBJ databases">
        <title>Draft genome sequences of novel Actinobacteria.</title>
        <authorList>
            <person name="Sahin N."/>
            <person name="Ay H."/>
            <person name="Saygin H."/>
        </authorList>
    </citation>
    <scope>NUCLEOTIDE SEQUENCE [LARGE SCALE GENOMIC DNA]</scope>
    <source>
        <strain evidence="3 4">DSM 45941</strain>
    </source>
</reference>
<dbReference type="InterPro" id="IPR002052">
    <property type="entry name" value="DNA_methylase_N6_adenine_CS"/>
</dbReference>
<dbReference type="SUPFAM" id="SSF53335">
    <property type="entry name" value="S-adenosyl-L-methionine-dependent methyltransferases"/>
    <property type="match status" value="1"/>
</dbReference>
<dbReference type="InterPro" id="IPR052916">
    <property type="entry name" value="Type-I_RE_MTase_Subunit"/>
</dbReference>
<dbReference type="PRINTS" id="PR00507">
    <property type="entry name" value="N12N6MTFRASE"/>
</dbReference>